<evidence type="ECO:0000313" key="2">
    <source>
        <dbReference type="Proteomes" id="UP000567795"/>
    </source>
</evidence>
<dbReference type="RefSeq" id="WP_179817002.1">
    <property type="nucleotide sequence ID" value="NZ_JACBZD010000002.1"/>
</dbReference>
<proteinExistence type="predicted"/>
<dbReference type="AlphaFoldDB" id="A0A853A0I5"/>
<dbReference type="EMBL" id="JACBZD010000002">
    <property type="protein sequence ID" value="NYI08133.1"/>
    <property type="molecule type" value="Genomic_DNA"/>
</dbReference>
<keyword evidence="2" id="KW-1185">Reference proteome</keyword>
<dbReference type="Proteomes" id="UP000567795">
    <property type="component" value="Unassembled WGS sequence"/>
</dbReference>
<name>A0A853A0I5_9ACTN</name>
<evidence type="ECO:0000313" key="1">
    <source>
        <dbReference type="EMBL" id="NYI08133.1"/>
    </source>
</evidence>
<accession>A0A853A0I5</accession>
<organism evidence="1 2">
    <name type="scientific">Allostreptomyces psammosilenae</name>
    <dbReference type="NCBI Taxonomy" id="1892865"/>
    <lineage>
        <taxon>Bacteria</taxon>
        <taxon>Bacillati</taxon>
        <taxon>Actinomycetota</taxon>
        <taxon>Actinomycetes</taxon>
        <taxon>Kitasatosporales</taxon>
        <taxon>Streptomycetaceae</taxon>
        <taxon>Allostreptomyces</taxon>
    </lineage>
</organism>
<gene>
    <name evidence="1" type="ORF">FHU37_005162</name>
</gene>
<sequence length="54" mass="5819">MRARARRRLVPLNAAPPELPGFPLPGFVGILHGGPADLAARSKQLVRGHEEPVE</sequence>
<reference evidence="1 2" key="1">
    <citation type="submission" date="2020-07" db="EMBL/GenBank/DDBJ databases">
        <title>Sequencing the genomes of 1000 actinobacteria strains.</title>
        <authorList>
            <person name="Klenk H.-P."/>
        </authorList>
    </citation>
    <scope>NUCLEOTIDE SEQUENCE [LARGE SCALE GENOMIC DNA]</scope>
    <source>
        <strain evidence="1 2">DSM 42178</strain>
    </source>
</reference>
<comment type="caution">
    <text evidence="1">The sequence shown here is derived from an EMBL/GenBank/DDBJ whole genome shotgun (WGS) entry which is preliminary data.</text>
</comment>
<protein>
    <submittedName>
        <fullName evidence="1">Uncharacterized protein</fullName>
    </submittedName>
</protein>